<accession>A0A4P9VZK7</accession>
<protein>
    <submittedName>
        <fullName evidence="6">Uncharacterized protein</fullName>
    </submittedName>
</protein>
<evidence type="ECO:0000313" key="7">
    <source>
        <dbReference type="Proteomes" id="UP000269721"/>
    </source>
</evidence>
<feature type="compositionally biased region" description="Low complexity" evidence="3">
    <location>
        <begin position="360"/>
        <end position="369"/>
    </location>
</feature>
<keyword evidence="4" id="KW-1133">Transmembrane helix</keyword>
<feature type="region of interest" description="Disordered" evidence="3">
    <location>
        <begin position="330"/>
        <end position="369"/>
    </location>
</feature>
<keyword evidence="1" id="KW-0880">Kelch repeat</keyword>
<organism evidence="6 7">
    <name type="scientific">Blyttiomyces helicus</name>
    <dbReference type="NCBI Taxonomy" id="388810"/>
    <lineage>
        <taxon>Eukaryota</taxon>
        <taxon>Fungi</taxon>
        <taxon>Fungi incertae sedis</taxon>
        <taxon>Chytridiomycota</taxon>
        <taxon>Chytridiomycota incertae sedis</taxon>
        <taxon>Chytridiomycetes</taxon>
        <taxon>Chytridiomycetes incertae sedis</taxon>
        <taxon>Blyttiomyces</taxon>
    </lineage>
</organism>
<feature type="compositionally biased region" description="Low complexity" evidence="3">
    <location>
        <begin position="343"/>
        <end position="352"/>
    </location>
</feature>
<keyword evidence="2" id="KW-0677">Repeat</keyword>
<dbReference type="PROSITE" id="PS51318">
    <property type="entry name" value="TAT"/>
    <property type="match status" value="1"/>
</dbReference>
<dbReference type="PANTHER" id="PTHR46093">
    <property type="entry name" value="ACYL-COA-BINDING DOMAIN-CONTAINING PROTEIN 5"/>
    <property type="match status" value="1"/>
</dbReference>
<keyword evidence="4" id="KW-0812">Transmembrane</keyword>
<evidence type="ECO:0000256" key="5">
    <source>
        <dbReference type="SAM" id="SignalP"/>
    </source>
</evidence>
<evidence type="ECO:0000313" key="6">
    <source>
        <dbReference type="EMBL" id="RKO85261.1"/>
    </source>
</evidence>
<dbReference type="Pfam" id="PF24681">
    <property type="entry name" value="Kelch_KLHDC2_KLHL20_DRC7"/>
    <property type="match status" value="1"/>
</dbReference>
<gene>
    <name evidence="6" type="ORF">BDK51DRAFT_47437</name>
</gene>
<feature type="chain" id="PRO_5021022636" evidence="5">
    <location>
        <begin position="27"/>
        <end position="554"/>
    </location>
</feature>
<name>A0A4P9VZK7_9FUNG</name>
<dbReference type="AlphaFoldDB" id="A0A4P9VZK7"/>
<dbReference type="InterPro" id="IPR015915">
    <property type="entry name" value="Kelch-typ_b-propeller"/>
</dbReference>
<dbReference type="EMBL" id="KZ999251">
    <property type="protein sequence ID" value="RKO85261.1"/>
    <property type="molecule type" value="Genomic_DNA"/>
</dbReference>
<feature type="signal peptide" evidence="5">
    <location>
        <begin position="1"/>
        <end position="26"/>
    </location>
</feature>
<dbReference type="OrthoDB" id="10250130at2759"/>
<sequence length="554" mass="57518">MNRSRPSRRSLSAVVAAASLAASASATIPARFGAVLAAGPLNLYFLGGDVVNIGVNETPLETNETDLLQSSIVQVSLTSQVATVVPVPVSHSSTRQLAAFARASGRGGGARAMPGISLWKAVPNRIQRIGAFELPYYGLDRSNTSATVVNTFWRFSLTGPPTPTLITAPNAPSPRNMHCATNLGTDSILIYGGRDSSTPWVILSDQYIFNTTTGAWTTGPASASLGALDGAACAAVGGVPYLFGGADAALAIGGIWSYDVGDGVWMAENSLDGPSPRTYASMAAVGSRWLVVSGGEATGVATDNSFYYYDSFTSRWFVNTVGTSMLPTVSLPPSNPSNPPPSGTTLPNLTSSAIAEPPNTTASAASSGSGSSVSAGVITGAAIGGIVFLIFVRWLVWYCTRNKRASESISALPWTSARPPAPVFVGSIPAEQRYHSPHADVVVAKPIDNGGAYHPASASGPKRLAPPSPVSDYYPSAVGQPAQGFAPPTGAPPLPNPTLKNEDLPPTYEENISGLDRNSLHFGAAARVYRGLCTFTPAHEDQIPCKLGDQIIIR</sequence>
<evidence type="ECO:0000256" key="3">
    <source>
        <dbReference type="SAM" id="MobiDB-lite"/>
    </source>
</evidence>
<evidence type="ECO:0000256" key="1">
    <source>
        <dbReference type="ARBA" id="ARBA00022441"/>
    </source>
</evidence>
<feature type="transmembrane region" description="Helical" evidence="4">
    <location>
        <begin position="373"/>
        <end position="396"/>
    </location>
</feature>
<evidence type="ECO:0000256" key="4">
    <source>
        <dbReference type="SAM" id="Phobius"/>
    </source>
</evidence>
<feature type="compositionally biased region" description="Pro residues" evidence="3">
    <location>
        <begin position="333"/>
        <end position="342"/>
    </location>
</feature>
<evidence type="ECO:0000256" key="2">
    <source>
        <dbReference type="ARBA" id="ARBA00022737"/>
    </source>
</evidence>
<dbReference type="PANTHER" id="PTHR46093:SF18">
    <property type="entry name" value="FIBRONECTIN TYPE-III DOMAIN-CONTAINING PROTEIN"/>
    <property type="match status" value="1"/>
</dbReference>
<dbReference type="InterPro" id="IPR006311">
    <property type="entry name" value="TAT_signal"/>
</dbReference>
<keyword evidence="4" id="KW-0472">Membrane</keyword>
<proteinExistence type="predicted"/>
<keyword evidence="5" id="KW-0732">Signal</keyword>
<reference evidence="7" key="1">
    <citation type="journal article" date="2018" name="Nat. Microbiol.">
        <title>Leveraging single-cell genomics to expand the fungal tree of life.</title>
        <authorList>
            <person name="Ahrendt S.R."/>
            <person name="Quandt C.A."/>
            <person name="Ciobanu D."/>
            <person name="Clum A."/>
            <person name="Salamov A."/>
            <person name="Andreopoulos B."/>
            <person name="Cheng J.F."/>
            <person name="Woyke T."/>
            <person name="Pelin A."/>
            <person name="Henrissat B."/>
            <person name="Reynolds N.K."/>
            <person name="Benny G.L."/>
            <person name="Smith M.E."/>
            <person name="James T.Y."/>
            <person name="Grigoriev I.V."/>
        </authorList>
    </citation>
    <scope>NUCLEOTIDE SEQUENCE [LARGE SCALE GENOMIC DNA]</scope>
</reference>
<keyword evidence="7" id="KW-1185">Reference proteome</keyword>
<dbReference type="Gene3D" id="2.120.10.80">
    <property type="entry name" value="Kelch-type beta propeller"/>
    <property type="match status" value="1"/>
</dbReference>
<dbReference type="SUPFAM" id="SSF117281">
    <property type="entry name" value="Kelch motif"/>
    <property type="match status" value="1"/>
</dbReference>
<dbReference type="Proteomes" id="UP000269721">
    <property type="component" value="Unassembled WGS sequence"/>
</dbReference>